<dbReference type="Pfam" id="PF00067">
    <property type="entry name" value="p450"/>
    <property type="match status" value="1"/>
</dbReference>
<evidence type="ECO:0000256" key="9">
    <source>
        <dbReference type="ARBA" id="ARBA00022848"/>
    </source>
</evidence>
<evidence type="ECO:0000256" key="4">
    <source>
        <dbReference type="ARBA" id="ARBA00004406"/>
    </source>
</evidence>
<dbReference type="EMBL" id="GFDL01006199">
    <property type="protein sequence ID" value="JAV28846.1"/>
    <property type="molecule type" value="Transcribed_RNA"/>
</dbReference>
<keyword evidence="12 15" id="KW-0503">Monooxygenase</keyword>
<protein>
    <submittedName>
        <fullName evidence="16">Putative cytochrome p450 9e2</fullName>
    </submittedName>
</protein>
<dbReference type="InterPro" id="IPR036396">
    <property type="entry name" value="Cyt_P450_sf"/>
</dbReference>
<accession>A0A1Q3FMW5</accession>
<sequence>MVVSLLITLALPALLLYWLYRWSIATYDYFERRAVPFPKPVPLFGNLWPFVAGRTTGIEAATVGYWQFPEDRFSGFFNFRRPGYLVHDPDLVKRITIKDFDHFVDHSFNVSPEVDPFLGRSLFFSEGLRWRHGRAGLSPAFTGSKMRNMFELLATYSEGAMQRLARTGKVEREAKDLFQRLGNDVMTSISFGIEIDSVHDPDNEFFQKGLKLSATAGIQGLKFFLSTVIPPQVFIYLGLRITPRNVADFYVDIVKRTIQYREENNFIRPDFIHLLMQARKNELKQEQADERLSSAGFSTVQEHLAAATQENPVKWTDLEITASVASFFFGGIETTANALCFVLYELSLNPDVQEKLHQEIKTVQEGLGSGRLTYETMQKMKYLDMVITETLRLWPPVAFTNRRCTKEYTMENTDGTRVTIEKGATLQIPIQAIHRDPRYYPNPLRFDPERFSDENRHTINQDAYLPFGAGPRNCVGSRLALMQTKCFLYYLLSYFSVEMSAKTDVPMKLAKRTIGINSRSGFWFHLVPRGKELS</sequence>
<dbReference type="GO" id="GO:0020037">
    <property type="term" value="F:heme binding"/>
    <property type="evidence" value="ECO:0007669"/>
    <property type="project" value="InterPro"/>
</dbReference>
<dbReference type="InterPro" id="IPR002401">
    <property type="entry name" value="Cyt_P450_E_grp-I"/>
</dbReference>
<dbReference type="GO" id="GO:0004497">
    <property type="term" value="F:monooxygenase activity"/>
    <property type="evidence" value="ECO:0007669"/>
    <property type="project" value="UniProtKB-KW"/>
</dbReference>
<keyword evidence="13" id="KW-0472">Membrane</keyword>
<dbReference type="PRINTS" id="PR00463">
    <property type="entry name" value="EP450I"/>
</dbReference>
<evidence type="ECO:0000256" key="12">
    <source>
        <dbReference type="ARBA" id="ARBA00023033"/>
    </source>
</evidence>
<evidence type="ECO:0000256" key="8">
    <source>
        <dbReference type="ARBA" id="ARBA00022824"/>
    </source>
</evidence>
<dbReference type="PANTHER" id="PTHR24292">
    <property type="entry name" value="CYTOCHROME P450"/>
    <property type="match status" value="1"/>
</dbReference>
<reference evidence="16" key="1">
    <citation type="submission" date="2017-01" db="EMBL/GenBank/DDBJ databases">
        <title>A deep insight into the sialotranscriptome of adult male and female Cluex tarsalis mosquitoes.</title>
        <authorList>
            <person name="Ribeiro J.M."/>
            <person name="Moreira F."/>
            <person name="Bernard K.A."/>
            <person name="Calvo E."/>
        </authorList>
    </citation>
    <scope>NUCLEOTIDE SEQUENCE</scope>
    <source>
        <strain evidence="16">Kern County</strain>
        <tissue evidence="16">Salivary glands</tissue>
    </source>
</reference>
<comment type="subcellular location">
    <subcellularLocation>
        <location evidence="4">Endoplasmic reticulum membrane</location>
        <topology evidence="4">Peripheral membrane protein</topology>
    </subcellularLocation>
    <subcellularLocation>
        <location evidence="3">Microsome membrane</location>
        <topology evidence="3">Peripheral membrane protein</topology>
    </subcellularLocation>
</comment>
<evidence type="ECO:0000256" key="15">
    <source>
        <dbReference type="RuleBase" id="RU000461"/>
    </source>
</evidence>
<comment type="function">
    <text evidence="2">May be involved in the metabolism of insect hormones and in the breakdown of synthetic insecticides.</text>
</comment>
<dbReference type="FunFam" id="1.10.630.10:FF:000042">
    <property type="entry name" value="Cytochrome P450"/>
    <property type="match status" value="1"/>
</dbReference>
<evidence type="ECO:0000256" key="7">
    <source>
        <dbReference type="ARBA" id="ARBA00022723"/>
    </source>
</evidence>
<evidence type="ECO:0000256" key="1">
    <source>
        <dbReference type="ARBA" id="ARBA00001971"/>
    </source>
</evidence>
<keyword evidence="8" id="KW-0256">Endoplasmic reticulum</keyword>
<evidence type="ECO:0000313" key="16">
    <source>
        <dbReference type="EMBL" id="JAV28846.1"/>
    </source>
</evidence>
<organism evidence="16">
    <name type="scientific">Culex tarsalis</name>
    <name type="common">Encephalitis mosquito</name>
    <dbReference type="NCBI Taxonomy" id="7177"/>
    <lineage>
        <taxon>Eukaryota</taxon>
        <taxon>Metazoa</taxon>
        <taxon>Ecdysozoa</taxon>
        <taxon>Arthropoda</taxon>
        <taxon>Hexapoda</taxon>
        <taxon>Insecta</taxon>
        <taxon>Pterygota</taxon>
        <taxon>Neoptera</taxon>
        <taxon>Endopterygota</taxon>
        <taxon>Diptera</taxon>
        <taxon>Nematocera</taxon>
        <taxon>Culicoidea</taxon>
        <taxon>Culicidae</taxon>
        <taxon>Culicinae</taxon>
        <taxon>Culicini</taxon>
        <taxon>Culex</taxon>
        <taxon>Culex</taxon>
    </lineage>
</organism>
<dbReference type="InterPro" id="IPR050476">
    <property type="entry name" value="Insect_CytP450_Detox"/>
</dbReference>
<evidence type="ECO:0000256" key="3">
    <source>
        <dbReference type="ARBA" id="ARBA00004174"/>
    </source>
</evidence>
<dbReference type="PANTHER" id="PTHR24292:SF54">
    <property type="entry name" value="CYP9F3-RELATED"/>
    <property type="match status" value="1"/>
</dbReference>
<comment type="cofactor">
    <cofactor evidence="1 14">
        <name>heme</name>
        <dbReference type="ChEBI" id="CHEBI:30413"/>
    </cofactor>
</comment>
<proteinExistence type="inferred from homology"/>
<evidence type="ECO:0000256" key="11">
    <source>
        <dbReference type="ARBA" id="ARBA00023004"/>
    </source>
</evidence>
<evidence type="ECO:0000256" key="10">
    <source>
        <dbReference type="ARBA" id="ARBA00023002"/>
    </source>
</evidence>
<dbReference type="InterPro" id="IPR001128">
    <property type="entry name" value="Cyt_P450"/>
</dbReference>
<evidence type="ECO:0000256" key="13">
    <source>
        <dbReference type="ARBA" id="ARBA00023136"/>
    </source>
</evidence>
<keyword evidence="7 14" id="KW-0479">Metal-binding</keyword>
<name>A0A1Q3FMW5_CULTA</name>
<feature type="binding site" description="axial binding residue" evidence="14">
    <location>
        <position position="474"/>
    </location>
    <ligand>
        <name>heme</name>
        <dbReference type="ChEBI" id="CHEBI:30413"/>
    </ligand>
    <ligandPart>
        <name>Fe</name>
        <dbReference type="ChEBI" id="CHEBI:18248"/>
    </ligandPart>
</feature>
<evidence type="ECO:0000256" key="2">
    <source>
        <dbReference type="ARBA" id="ARBA00003690"/>
    </source>
</evidence>
<dbReference type="PROSITE" id="PS00086">
    <property type="entry name" value="CYTOCHROME_P450"/>
    <property type="match status" value="1"/>
</dbReference>
<evidence type="ECO:0000256" key="14">
    <source>
        <dbReference type="PIRSR" id="PIRSR602401-1"/>
    </source>
</evidence>
<dbReference type="GO" id="GO:0016705">
    <property type="term" value="F:oxidoreductase activity, acting on paired donors, with incorporation or reduction of molecular oxygen"/>
    <property type="evidence" value="ECO:0007669"/>
    <property type="project" value="InterPro"/>
</dbReference>
<keyword evidence="9" id="KW-0492">Microsome</keyword>
<keyword evidence="10 15" id="KW-0560">Oxidoreductase</keyword>
<dbReference type="AlphaFoldDB" id="A0A1Q3FMW5"/>
<keyword evidence="11 14" id="KW-0408">Iron</keyword>
<comment type="similarity">
    <text evidence="5 15">Belongs to the cytochrome P450 family.</text>
</comment>
<keyword evidence="6 14" id="KW-0349">Heme</keyword>
<dbReference type="GO" id="GO:0005506">
    <property type="term" value="F:iron ion binding"/>
    <property type="evidence" value="ECO:0007669"/>
    <property type="project" value="InterPro"/>
</dbReference>
<evidence type="ECO:0000256" key="5">
    <source>
        <dbReference type="ARBA" id="ARBA00010617"/>
    </source>
</evidence>
<evidence type="ECO:0000256" key="6">
    <source>
        <dbReference type="ARBA" id="ARBA00022617"/>
    </source>
</evidence>
<dbReference type="GO" id="GO:0005789">
    <property type="term" value="C:endoplasmic reticulum membrane"/>
    <property type="evidence" value="ECO:0007669"/>
    <property type="project" value="UniProtKB-SubCell"/>
</dbReference>
<dbReference type="InterPro" id="IPR017972">
    <property type="entry name" value="Cyt_P450_CS"/>
</dbReference>
<dbReference type="PRINTS" id="PR00385">
    <property type="entry name" value="P450"/>
</dbReference>
<dbReference type="CDD" id="cd11056">
    <property type="entry name" value="CYP6-like"/>
    <property type="match status" value="1"/>
</dbReference>
<dbReference type="SUPFAM" id="SSF48264">
    <property type="entry name" value="Cytochrome P450"/>
    <property type="match status" value="1"/>
</dbReference>
<dbReference type="Gene3D" id="1.10.630.10">
    <property type="entry name" value="Cytochrome P450"/>
    <property type="match status" value="1"/>
</dbReference>